<dbReference type="Pfam" id="PF06283">
    <property type="entry name" value="ThuA"/>
    <property type="match status" value="1"/>
</dbReference>
<feature type="domain" description="ThuA-like" evidence="1">
    <location>
        <begin position="52"/>
        <end position="292"/>
    </location>
</feature>
<name>A0AAE3EXZ5_9FLAO</name>
<proteinExistence type="predicted"/>
<dbReference type="EMBL" id="JAIRBC010000032">
    <property type="protein sequence ID" value="MCG2462424.1"/>
    <property type="molecule type" value="Genomic_DNA"/>
</dbReference>
<dbReference type="AlphaFoldDB" id="A0AAE3EXZ5"/>
<keyword evidence="3" id="KW-1185">Reference proteome</keyword>
<dbReference type="InterPro" id="IPR029010">
    <property type="entry name" value="ThuA-like"/>
</dbReference>
<evidence type="ECO:0000313" key="2">
    <source>
        <dbReference type="EMBL" id="MCG2462424.1"/>
    </source>
</evidence>
<dbReference type="PANTHER" id="PTHR40469">
    <property type="entry name" value="SECRETED GLYCOSYL HYDROLASE"/>
    <property type="match status" value="1"/>
</dbReference>
<dbReference type="PANTHER" id="PTHR40469:SF2">
    <property type="entry name" value="GALACTOSE-BINDING DOMAIN-LIKE SUPERFAMILY PROTEIN"/>
    <property type="match status" value="1"/>
</dbReference>
<accession>A0AAE3EXZ5</accession>
<evidence type="ECO:0000259" key="1">
    <source>
        <dbReference type="Pfam" id="PF06283"/>
    </source>
</evidence>
<protein>
    <submittedName>
        <fullName evidence="2">ThuA domain-containing protein</fullName>
    </submittedName>
</protein>
<gene>
    <name evidence="2" type="ORF">K8352_16805</name>
</gene>
<dbReference type="SUPFAM" id="SSF52317">
    <property type="entry name" value="Class I glutamine amidotransferase-like"/>
    <property type="match status" value="1"/>
</dbReference>
<dbReference type="InterPro" id="IPR029062">
    <property type="entry name" value="Class_I_gatase-like"/>
</dbReference>
<dbReference type="RefSeq" id="WP_317903562.1">
    <property type="nucleotide sequence ID" value="NZ_JAIRBC010000032.1"/>
</dbReference>
<comment type="caution">
    <text evidence="2">The sequence shown here is derived from an EMBL/GenBank/DDBJ whole genome shotgun (WGS) entry which is preliminary data.</text>
</comment>
<evidence type="ECO:0000313" key="3">
    <source>
        <dbReference type="Proteomes" id="UP001200642"/>
    </source>
</evidence>
<dbReference type="Proteomes" id="UP001200642">
    <property type="component" value="Unassembled WGS sequence"/>
</dbReference>
<dbReference type="Gene3D" id="3.40.50.880">
    <property type="match status" value="1"/>
</dbReference>
<sequence length="311" mass="35527">MTKTIFTAFFLLFLNHISSQNLEPFEITDAWLAKIEQLAPTGHTVKNVSIKKILVFSKATGFKHWTIPQNNEMLKILGSKSGVFEIHIGYDIENFEKDNLKKYDAVILNNSNPKGPKRDLFWDLLKENTSLADQEIETKAPQYQQNLLDFVAKGGGLMILHGAITVQNNDPEFSKMTGGSFDYHPKQQPIHLKVVDADHPLTHAFKGDGFTLIDEPYFFKNAYFDYNFRPLLYMEVDKLVGLKKAVDYNIVYVSWIKRYGKGRVFYSSPSHNAQSMDNPEFLQFLLDGMQYVVGDLECDDTPMKSTTFPGN</sequence>
<reference evidence="2" key="1">
    <citation type="submission" date="2023-02" db="EMBL/GenBank/DDBJ databases">
        <title>Genome of Flavobacteriaceae gen. nov. sp. strain F89.</title>
        <authorList>
            <person name="Wang Y."/>
        </authorList>
    </citation>
    <scope>NUCLEOTIDE SEQUENCE</scope>
    <source>
        <strain evidence="2">F89</strain>
    </source>
</reference>
<organism evidence="2 3">
    <name type="scientific">Cerina litoralis</name>
    <dbReference type="NCBI Taxonomy" id="2874477"/>
    <lineage>
        <taxon>Bacteria</taxon>
        <taxon>Pseudomonadati</taxon>
        <taxon>Bacteroidota</taxon>
        <taxon>Flavobacteriia</taxon>
        <taxon>Flavobacteriales</taxon>
        <taxon>Flavobacteriaceae</taxon>
        <taxon>Cerina</taxon>
    </lineage>
</organism>